<dbReference type="OrthoDB" id="10487303at2759"/>
<keyword evidence="3" id="KW-1185">Reference proteome</keyword>
<dbReference type="SUPFAM" id="SSF49854">
    <property type="entry name" value="Spermadhesin, CUB domain"/>
    <property type="match status" value="1"/>
</dbReference>
<evidence type="ECO:0000313" key="2">
    <source>
        <dbReference type="EMBL" id="KAJ8050726.1"/>
    </source>
</evidence>
<comment type="caution">
    <text evidence="2">The sequence shown here is derived from an EMBL/GenBank/DDBJ whole genome shotgun (WGS) entry which is preliminary data.</text>
</comment>
<evidence type="ECO:0000259" key="1">
    <source>
        <dbReference type="PROSITE" id="PS50835"/>
    </source>
</evidence>
<dbReference type="InterPro" id="IPR007110">
    <property type="entry name" value="Ig-like_dom"/>
</dbReference>
<organism evidence="2 3">
    <name type="scientific">Holothuria leucospilota</name>
    <name type="common">Black long sea cucumber</name>
    <name type="synonym">Mertensiothuria leucospilota</name>
    <dbReference type="NCBI Taxonomy" id="206669"/>
    <lineage>
        <taxon>Eukaryota</taxon>
        <taxon>Metazoa</taxon>
        <taxon>Echinodermata</taxon>
        <taxon>Eleutherozoa</taxon>
        <taxon>Echinozoa</taxon>
        <taxon>Holothuroidea</taxon>
        <taxon>Aspidochirotacea</taxon>
        <taxon>Aspidochirotida</taxon>
        <taxon>Holothuriidae</taxon>
        <taxon>Holothuria</taxon>
    </lineage>
</organism>
<dbReference type="EMBL" id="JAIZAY010000001">
    <property type="protein sequence ID" value="KAJ8050726.1"/>
    <property type="molecule type" value="Genomic_DNA"/>
</dbReference>
<dbReference type="InterPro" id="IPR013783">
    <property type="entry name" value="Ig-like_fold"/>
</dbReference>
<reference evidence="2" key="1">
    <citation type="submission" date="2021-10" db="EMBL/GenBank/DDBJ databases">
        <title>Tropical sea cucumber genome reveals ecological adaptation and Cuvierian tubules defense mechanism.</title>
        <authorList>
            <person name="Chen T."/>
        </authorList>
    </citation>
    <scope>NUCLEOTIDE SEQUENCE</scope>
    <source>
        <strain evidence="2">Nanhai2018</strain>
        <tissue evidence="2">Muscle</tissue>
    </source>
</reference>
<dbReference type="SUPFAM" id="SSF48726">
    <property type="entry name" value="Immunoglobulin"/>
    <property type="match status" value="1"/>
</dbReference>
<sequence length="384" mass="42392">MPISSPTTTASPSTCGTAIQLSYDSSASSAILYPNSFITGSLEANPCVWNINGPEGSHHAIIFQDFLLQHVVDTLTITYTDGRVSNGFILYSSSTTDLPYMRSGSPATFDLVGTPIIIDSHMFRITYRGNTGNLATFKGPVIEVHLLGVGYNATTEDARKHKSSIKCLMRFLKNDIPSAATPQDYSCIVKNHYVKPGFAYPVQLYAIAGTNTIGSDSFRFYEYKLDSSYTHNTLTEAITESVPFGSILSLPSTCDSKSETSRFKIFICTFLGNDYNELIEIPAMVNPKSDLLSPVGRFTRTVSINDAKVTLSVQHIASKQYALRWRRNGKVQQKWNGLSSITVTNIKREDSGIYECFIRGGSEYDVVTYRLIVRGKKCPKTNCS</sequence>
<dbReference type="Proteomes" id="UP001152320">
    <property type="component" value="Chromosome 1"/>
</dbReference>
<dbReference type="AlphaFoldDB" id="A0A9Q1CSS9"/>
<dbReference type="PROSITE" id="PS50835">
    <property type="entry name" value="IG_LIKE"/>
    <property type="match status" value="1"/>
</dbReference>
<accession>A0A9Q1CSS9</accession>
<dbReference type="Gene3D" id="2.60.40.10">
    <property type="entry name" value="Immunoglobulins"/>
    <property type="match status" value="1"/>
</dbReference>
<evidence type="ECO:0000313" key="3">
    <source>
        <dbReference type="Proteomes" id="UP001152320"/>
    </source>
</evidence>
<dbReference type="InterPro" id="IPR035914">
    <property type="entry name" value="Sperma_CUB_dom_sf"/>
</dbReference>
<protein>
    <recommendedName>
        <fullName evidence="1">Ig-like domain-containing protein</fullName>
    </recommendedName>
</protein>
<dbReference type="InterPro" id="IPR036179">
    <property type="entry name" value="Ig-like_dom_sf"/>
</dbReference>
<name>A0A9Q1CSS9_HOLLE</name>
<feature type="domain" description="Ig-like" evidence="1">
    <location>
        <begin position="282"/>
        <end position="368"/>
    </location>
</feature>
<proteinExistence type="predicted"/>
<dbReference type="Gene3D" id="2.60.120.290">
    <property type="entry name" value="Spermadhesin, CUB domain"/>
    <property type="match status" value="1"/>
</dbReference>
<gene>
    <name evidence="2" type="ORF">HOLleu_04036</name>
</gene>